<feature type="region of interest" description="Disordered" evidence="9">
    <location>
        <begin position="98"/>
        <end position="135"/>
    </location>
</feature>
<dbReference type="InterPro" id="IPR011527">
    <property type="entry name" value="ABC1_TM_dom"/>
</dbReference>
<dbReference type="OrthoDB" id="6500128at2759"/>
<feature type="region of interest" description="Disordered" evidence="9">
    <location>
        <begin position="780"/>
        <end position="808"/>
    </location>
</feature>
<evidence type="ECO:0000256" key="4">
    <source>
        <dbReference type="ARBA" id="ARBA00022692"/>
    </source>
</evidence>
<feature type="transmembrane region" description="Helical" evidence="10">
    <location>
        <begin position="985"/>
        <end position="1003"/>
    </location>
</feature>
<dbReference type="CDD" id="cd18606">
    <property type="entry name" value="ABC_6TM_YOR1_D2_like"/>
    <property type="match status" value="1"/>
</dbReference>
<evidence type="ECO:0000256" key="9">
    <source>
        <dbReference type="SAM" id="MobiDB-lite"/>
    </source>
</evidence>
<evidence type="ECO:0000256" key="1">
    <source>
        <dbReference type="ARBA" id="ARBA00004141"/>
    </source>
</evidence>
<dbReference type="Proteomes" id="UP000307440">
    <property type="component" value="Unassembled WGS sequence"/>
</dbReference>
<dbReference type="FunFam" id="3.40.50.300:FF:000997">
    <property type="entry name" value="Multidrug resistance-associated protein 1"/>
    <property type="match status" value="1"/>
</dbReference>
<dbReference type="STRING" id="230819.A0A5C3KIA1"/>
<dbReference type="PANTHER" id="PTHR24223">
    <property type="entry name" value="ATP-BINDING CASSETTE SUB-FAMILY C"/>
    <property type="match status" value="1"/>
</dbReference>
<feature type="transmembrane region" description="Helical" evidence="10">
    <location>
        <begin position="845"/>
        <end position="869"/>
    </location>
</feature>
<evidence type="ECO:0000256" key="8">
    <source>
        <dbReference type="ARBA" id="ARBA00023136"/>
    </source>
</evidence>
<dbReference type="PROSITE" id="PS50893">
    <property type="entry name" value="ABC_TRANSPORTER_2"/>
    <property type="match status" value="2"/>
</dbReference>
<evidence type="ECO:0000256" key="2">
    <source>
        <dbReference type="ARBA" id="ARBA00009726"/>
    </source>
</evidence>
<dbReference type="PANTHER" id="PTHR24223:SF456">
    <property type="entry name" value="MULTIDRUG RESISTANCE-ASSOCIATED PROTEIN LETHAL(2)03659"/>
    <property type="match status" value="1"/>
</dbReference>
<feature type="domain" description="ABC transporter" evidence="11">
    <location>
        <begin position="551"/>
        <end position="775"/>
    </location>
</feature>
<dbReference type="FunFam" id="1.20.1560.10:FF:000006">
    <property type="entry name" value="ATP-binding cassette, sub-family C (CFTR/MRP), member 9"/>
    <property type="match status" value="1"/>
</dbReference>
<evidence type="ECO:0000256" key="5">
    <source>
        <dbReference type="ARBA" id="ARBA00022741"/>
    </source>
</evidence>
<keyword evidence="5" id="KW-0547">Nucleotide-binding</keyword>
<dbReference type="CDD" id="cd03244">
    <property type="entry name" value="ABCC_MRP_domain2"/>
    <property type="match status" value="1"/>
</dbReference>
<dbReference type="GO" id="GO:0016020">
    <property type="term" value="C:membrane"/>
    <property type="evidence" value="ECO:0007669"/>
    <property type="project" value="UniProtKB-SubCell"/>
</dbReference>
<gene>
    <name evidence="13" type="ORF">FA15DRAFT_674144</name>
</gene>
<evidence type="ECO:0000313" key="14">
    <source>
        <dbReference type="Proteomes" id="UP000307440"/>
    </source>
</evidence>
<proteinExistence type="inferred from homology"/>
<feature type="transmembrane region" description="Helical" evidence="10">
    <location>
        <begin position="960"/>
        <end position="979"/>
    </location>
</feature>
<sequence>MRIRNPFRRKPAPPGFGGTLIPEESANWLSILAMQWLSPLLSVGASRPLEKEDLWALGDSKLTGPLTEQVETNFFLRCEPAKRPRHLRDRLALLEGLSEQEPDAPDVKGKQAEDSKEDSSKEKAADESASAEAAPANSPYDESLFKAIHRTFIRDIWLSGSLILISDTLRTTTPLVLKVFLTWITEAYVWARVRGTPAESLIGATQPLGIGFGIGVAFALFAMQELASIFSNHGLKISMATGQSVKAGLVGSIVRKSLRISGRARVDHSIGQIITMISTDGTNLEQFTAFAHSLWVSPIQLILGFGLLIGTLGYSALVGLGVIVFSFPIQMIFVKIFFAQRNKCIKITDKRVQLTTEVLNGIRMIKFYGWEAFYIDQINHFRGQEIKTLRKAAFALAGLICTFHFTPVCAAILSFITYSLTGHDLNVAVIFSALSLFNVITIPLLLFPLALSSMASALIALGRIGKFLSAEELQDPYLLQPDSAMAVEVDAAFTWEAAQKVDKEKDGDAAAKDGKAKDKDKKAKADKKKKDKSANGKPDSDSSTLPSSTQDMADDAEKKEPDEDPPFELKDLRMSVPKGSLVGIVGKVGSGKSSVLQGIIGEMRRTRGQVIIGGDIAYVPQVPWIQNATLRENIVFGQKDSETRFREVVNSCGLTHDLEFLPHGERTEIGEKGVNLSGGQKARVSLARAAYSKSDIILMDDPLSAVDAYVGKHIMDHCILSGPLASRTRVLVTHSLHVLDKMDYIYYIESGRITEEGTYDDLISHGGPFSKLIEEYGRTEGKGDKSTATGPRVKRKGTTGAAEDDVEDGGLDKAAKDVLMQLEERSTGAVTWDTYKLYLRFAGGIVWVPVILALLVIAQAFTVGTSLWLGFWASNEFPQLTPGHYMGVYAAFGLSGAIVTLLEFFAFATMGLVASLRLFRKSLSGILHSPLSFFDTTPMGRILSRLTKDFETLDNELSQILFSFLTILMALLGVVALIFYTFPYLGIIFAPLSILYWVVAKYYRYTSVETKRLDSVLRSGLYASVSETLTGLATIRAYKKQEVATSSADQGLDLQNRAYYMTVTIQRWLGLRLDLFGNLLVLGIGLFAVGFRETVDPGKVGVVLTYTLSVTAIFSDMISQFAMNEQNMNAVERIVHYAELPAEGQKQPQEPPPNWPAEGAVKFQDVKLAYREGLPLVLKGVDFSVRPREKIGIVGRTGAGKSSLLHALFRTVELSEGSVEIDGIDIKDIRLETLRTRLALVPQDSTLFLGTLRKNLDPQGIRTDAELIEVLQRASLLPQTGQSDPVAEAKFSLDSVVGNEGSNFSVGEKQLLSLSRALVRNSRIIVLDEATSNVDVETDAKLQRTIRKEFASSTVLCIAHRLNTIAYCDRILVMDNGVPAEFDTVLDLYDRGNSIFRSLCDEANLTRADILRIRADQTQAVPSL</sequence>
<dbReference type="InterPro" id="IPR036640">
    <property type="entry name" value="ABC1_TM_sf"/>
</dbReference>
<name>A0A5C3KIA1_COPMA</name>
<evidence type="ECO:0000256" key="10">
    <source>
        <dbReference type="SAM" id="Phobius"/>
    </source>
</evidence>
<feature type="transmembrane region" description="Helical" evidence="10">
    <location>
        <begin position="889"/>
        <end position="914"/>
    </location>
</feature>
<dbReference type="GO" id="GO:0005524">
    <property type="term" value="F:ATP binding"/>
    <property type="evidence" value="ECO:0007669"/>
    <property type="project" value="UniProtKB-KW"/>
</dbReference>
<dbReference type="InterPro" id="IPR050173">
    <property type="entry name" value="ABC_transporter_C-like"/>
</dbReference>
<dbReference type="FunFam" id="3.40.50.300:FF:000565">
    <property type="entry name" value="ABC bile acid transporter"/>
    <property type="match status" value="1"/>
</dbReference>
<dbReference type="InterPro" id="IPR003593">
    <property type="entry name" value="AAA+_ATPase"/>
</dbReference>
<dbReference type="Pfam" id="PF00664">
    <property type="entry name" value="ABC_membrane"/>
    <property type="match status" value="2"/>
</dbReference>
<keyword evidence="3" id="KW-0813">Transport</keyword>
<dbReference type="PROSITE" id="PS00211">
    <property type="entry name" value="ABC_TRANSPORTER_1"/>
    <property type="match status" value="2"/>
</dbReference>
<comment type="similarity">
    <text evidence="2">Belongs to the ABC transporter superfamily. ABCC family. Conjugate transporter (TC 3.A.1.208) subfamily.</text>
</comment>
<evidence type="ECO:0000259" key="11">
    <source>
        <dbReference type="PROSITE" id="PS50893"/>
    </source>
</evidence>
<dbReference type="InterPro" id="IPR027417">
    <property type="entry name" value="P-loop_NTPase"/>
</dbReference>
<keyword evidence="8 10" id="KW-0472">Membrane</keyword>
<keyword evidence="4 10" id="KW-0812">Transmembrane</keyword>
<evidence type="ECO:0000256" key="6">
    <source>
        <dbReference type="ARBA" id="ARBA00022840"/>
    </source>
</evidence>
<dbReference type="InterPro" id="IPR017871">
    <property type="entry name" value="ABC_transporter-like_CS"/>
</dbReference>
<dbReference type="Pfam" id="PF00005">
    <property type="entry name" value="ABC_tran"/>
    <property type="match status" value="2"/>
</dbReference>
<keyword evidence="14" id="KW-1185">Reference proteome</keyword>
<feature type="domain" description="ABC transmembrane type-1" evidence="12">
    <location>
        <begin position="850"/>
        <end position="1123"/>
    </location>
</feature>
<evidence type="ECO:0000259" key="12">
    <source>
        <dbReference type="PROSITE" id="PS50929"/>
    </source>
</evidence>
<feature type="compositionally biased region" description="Basic and acidic residues" evidence="9">
    <location>
        <begin position="504"/>
        <end position="523"/>
    </location>
</feature>
<dbReference type="GO" id="GO:0140359">
    <property type="term" value="F:ABC-type transporter activity"/>
    <property type="evidence" value="ECO:0007669"/>
    <property type="project" value="InterPro"/>
</dbReference>
<dbReference type="CDD" id="cd18597">
    <property type="entry name" value="ABC_6TM_YOR1_D1_like"/>
    <property type="match status" value="1"/>
</dbReference>
<protein>
    <submittedName>
        <fullName evidence="13">Cadmium ion transporter</fullName>
    </submittedName>
</protein>
<feature type="transmembrane region" description="Helical" evidence="10">
    <location>
        <begin position="289"/>
        <end position="310"/>
    </location>
</feature>
<dbReference type="EMBL" id="ML210326">
    <property type="protein sequence ID" value="TFK19762.1"/>
    <property type="molecule type" value="Genomic_DNA"/>
</dbReference>
<feature type="transmembrane region" description="Helical" evidence="10">
    <location>
        <begin position="1071"/>
        <end position="1091"/>
    </location>
</feature>
<dbReference type="GO" id="GO:0016887">
    <property type="term" value="F:ATP hydrolysis activity"/>
    <property type="evidence" value="ECO:0007669"/>
    <property type="project" value="InterPro"/>
</dbReference>
<dbReference type="Gene3D" id="1.20.1560.10">
    <property type="entry name" value="ABC transporter type 1, transmembrane domain"/>
    <property type="match status" value="2"/>
</dbReference>
<keyword evidence="6" id="KW-0067">ATP-binding</keyword>
<evidence type="ECO:0000256" key="7">
    <source>
        <dbReference type="ARBA" id="ARBA00022989"/>
    </source>
</evidence>
<feature type="domain" description="ABC transmembrane type-1" evidence="12">
    <location>
        <begin position="157"/>
        <end position="456"/>
    </location>
</feature>
<feature type="compositionally biased region" description="Basic and acidic residues" evidence="9">
    <location>
        <begin position="555"/>
        <end position="572"/>
    </location>
</feature>
<keyword evidence="7 10" id="KW-1133">Transmembrane helix</keyword>
<dbReference type="Gene3D" id="3.40.50.300">
    <property type="entry name" value="P-loop containing nucleotide triphosphate hydrolases"/>
    <property type="match status" value="2"/>
</dbReference>
<evidence type="ECO:0000313" key="13">
    <source>
        <dbReference type="EMBL" id="TFK19762.1"/>
    </source>
</evidence>
<accession>A0A5C3KIA1</accession>
<feature type="transmembrane region" description="Helical" evidence="10">
    <location>
        <begin position="392"/>
        <end position="416"/>
    </location>
</feature>
<dbReference type="SMART" id="SM00382">
    <property type="entry name" value="AAA"/>
    <property type="match status" value="2"/>
</dbReference>
<feature type="domain" description="ABC transporter" evidence="11">
    <location>
        <begin position="1161"/>
        <end position="1401"/>
    </location>
</feature>
<organism evidence="13 14">
    <name type="scientific">Coprinopsis marcescibilis</name>
    <name type="common">Agaric fungus</name>
    <name type="synonym">Psathyrella marcescibilis</name>
    <dbReference type="NCBI Taxonomy" id="230819"/>
    <lineage>
        <taxon>Eukaryota</taxon>
        <taxon>Fungi</taxon>
        <taxon>Dikarya</taxon>
        <taxon>Basidiomycota</taxon>
        <taxon>Agaricomycotina</taxon>
        <taxon>Agaricomycetes</taxon>
        <taxon>Agaricomycetidae</taxon>
        <taxon>Agaricales</taxon>
        <taxon>Agaricineae</taxon>
        <taxon>Psathyrellaceae</taxon>
        <taxon>Coprinopsis</taxon>
    </lineage>
</organism>
<feature type="transmembrane region" description="Helical" evidence="10">
    <location>
        <begin position="428"/>
        <end position="461"/>
    </location>
</feature>
<dbReference type="CDD" id="cd03250">
    <property type="entry name" value="ABCC_MRP_domain1"/>
    <property type="match status" value="1"/>
</dbReference>
<reference evidence="13 14" key="1">
    <citation type="journal article" date="2019" name="Nat. Ecol. Evol.">
        <title>Megaphylogeny resolves global patterns of mushroom evolution.</title>
        <authorList>
            <person name="Varga T."/>
            <person name="Krizsan K."/>
            <person name="Foldi C."/>
            <person name="Dima B."/>
            <person name="Sanchez-Garcia M."/>
            <person name="Sanchez-Ramirez S."/>
            <person name="Szollosi G.J."/>
            <person name="Szarkandi J.G."/>
            <person name="Papp V."/>
            <person name="Albert L."/>
            <person name="Andreopoulos W."/>
            <person name="Angelini C."/>
            <person name="Antonin V."/>
            <person name="Barry K.W."/>
            <person name="Bougher N.L."/>
            <person name="Buchanan P."/>
            <person name="Buyck B."/>
            <person name="Bense V."/>
            <person name="Catcheside P."/>
            <person name="Chovatia M."/>
            <person name="Cooper J."/>
            <person name="Damon W."/>
            <person name="Desjardin D."/>
            <person name="Finy P."/>
            <person name="Geml J."/>
            <person name="Haridas S."/>
            <person name="Hughes K."/>
            <person name="Justo A."/>
            <person name="Karasinski D."/>
            <person name="Kautmanova I."/>
            <person name="Kiss B."/>
            <person name="Kocsube S."/>
            <person name="Kotiranta H."/>
            <person name="LaButti K.M."/>
            <person name="Lechner B.E."/>
            <person name="Liimatainen K."/>
            <person name="Lipzen A."/>
            <person name="Lukacs Z."/>
            <person name="Mihaltcheva S."/>
            <person name="Morgado L.N."/>
            <person name="Niskanen T."/>
            <person name="Noordeloos M.E."/>
            <person name="Ohm R.A."/>
            <person name="Ortiz-Santana B."/>
            <person name="Ovrebo C."/>
            <person name="Racz N."/>
            <person name="Riley R."/>
            <person name="Savchenko A."/>
            <person name="Shiryaev A."/>
            <person name="Soop K."/>
            <person name="Spirin V."/>
            <person name="Szebenyi C."/>
            <person name="Tomsovsky M."/>
            <person name="Tulloss R.E."/>
            <person name="Uehling J."/>
            <person name="Grigoriev I.V."/>
            <person name="Vagvolgyi C."/>
            <person name="Papp T."/>
            <person name="Martin F.M."/>
            <person name="Miettinen O."/>
            <person name="Hibbett D.S."/>
            <person name="Nagy L.G."/>
        </authorList>
    </citation>
    <scope>NUCLEOTIDE SEQUENCE [LARGE SCALE GENOMIC DNA]</scope>
    <source>
        <strain evidence="13 14">CBS 121175</strain>
    </source>
</reference>
<dbReference type="SUPFAM" id="SSF90123">
    <property type="entry name" value="ABC transporter transmembrane region"/>
    <property type="match status" value="2"/>
</dbReference>
<feature type="compositionally biased region" description="Basic and acidic residues" evidence="9">
    <location>
        <begin position="105"/>
        <end position="126"/>
    </location>
</feature>
<comment type="subcellular location">
    <subcellularLocation>
        <location evidence="1">Membrane</location>
        <topology evidence="1">Multi-pass membrane protein</topology>
    </subcellularLocation>
</comment>
<dbReference type="PROSITE" id="PS50929">
    <property type="entry name" value="ABC_TM1F"/>
    <property type="match status" value="2"/>
</dbReference>
<dbReference type="FunFam" id="1.20.1560.10:FF:000010">
    <property type="entry name" value="Multidrug resistance-associated ABC transporter"/>
    <property type="match status" value="1"/>
</dbReference>
<feature type="transmembrane region" description="Helical" evidence="10">
    <location>
        <begin position="316"/>
        <end position="338"/>
    </location>
</feature>
<evidence type="ECO:0000256" key="3">
    <source>
        <dbReference type="ARBA" id="ARBA00022448"/>
    </source>
</evidence>
<dbReference type="InterPro" id="IPR003439">
    <property type="entry name" value="ABC_transporter-like_ATP-bd"/>
</dbReference>
<dbReference type="SUPFAM" id="SSF52540">
    <property type="entry name" value="P-loop containing nucleoside triphosphate hydrolases"/>
    <property type="match status" value="2"/>
</dbReference>
<feature type="region of interest" description="Disordered" evidence="9">
    <location>
        <begin position="504"/>
        <end position="572"/>
    </location>
</feature>